<gene>
    <name evidence="1" type="ORF">DKY63_07715</name>
</gene>
<dbReference type="AlphaFoldDB" id="A0A2Z4RII8"/>
<accession>A0A2Z4RII8</accession>
<dbReference type="RefSeq" id="WP_110963565.1">
    <property type="nucleotide sequence ID" value="NZ_CP029693.1"/>
</dbReference>
<name>A0A2Z4RII8_PSEPU</name>
<reference evidence="1 2" key="1">
    <citation type="submission" date="2018-05" db="EMBL/GenBank/DDBJ databases">
        <title>Whole genome sequence of Pseudomonas putida JBC17.</title>
        <authorList>
            <person name="Lee Y.H."/>
            <person name="David K."/>
        </authorList>
    </citation>
    <scope>NUCLEOTIDE SEQUENCE [LARGE SCALE GENOMIC DNA]</scope>
    <source>
        <strain evidence="1 2">JBC17</strain>
    </source>
</reference>
<sequence>MCTLTHFAQPLAASPISPSSMLQRLELSPHLPETPRFQVLLAGNAFFHIKEISTGHVRGFRIDHNEACALARALESHG</sequence>
<organism evidence="1 2">
    <name type="scientific">Pseudomonas putida</name>
    <name type="common">Arthrobacter siderocapsulatus</name>
    <dbReference type="NCBI Taxonomy" id="303"/>
    <lineage>
        <taxon>Bacteria</taxon>
        <taxon>Pseudomonadati</taxon>
        <taxon>Pseudomonadota</taxon>
        <taxon>Gammaproteobacteria</taxon>
        <taxon>Pseudomonadales</taxon>
        <taxon>Pseudomonadaceae</taxon>
        <taxon>Pseudomonas</taxon>
    </lineage>
</organism>
<proteinExistence type="predicted"/>
<evidence type="ECO:0000313" key="1">
    <source>
        <dbReference type="EMBL" id="AWY39794.1"/>
    </source>
</evidence>
<dbReference type="EMBL" id="CP029693">
    <property type="protein sequence ID" value="AWY39794.1"/>
    <property type="molecule type" value="Genomic_DNA"/>
</dbReference>
<protein>
    <submittedName>
        <fullName evidence="1">Uncharacterized protein</fullName>
    </submittedName>
</protein>
<dbReference type="OrthoDB" id="7001856at2"/>
<evidence type="ECO:0000313" key="2">
    <source>
        <dbReference type="Proteomes" id="UP000250299"/>
    </source>
</evidence>
<dbReference type="Proteomes" id="UP000250299">
    <property type="component" value="Chromosome"/>
</dbReference>